<proteinExistence type="predicted"/>
<feature type="domain" description="EB" evidence="4">
    <location>
        <begin position="80"/>
        <end position="136"/>
    </location>
</feature>
<evidence type="ECO:0000259" key="4">
    <source>
        <dbReference type="Pfam" id="PF01683"/>
    </source>
</evidence>
<organism evidence="5 6">
    <name type="scientific">Polyplax serrata</name>
    <name type="common">Common mouse louse</name>
    <dbReference type="NCBI Taxonomy" id="468196"/>
    <lineage>
        <taxon>Eukaryota</taxon>
        <taxon>Metazoa</taxon>
        <taxon>Ecdysozoa</taxon>
        <taxon>Arthropoda</taxon>
        <taxon>Hexapoda</taxon>
        <taxon>Insecta</taxon>
        <taxon>Pterygota</taxon>
        <taxon>Neoptera</taxon>
        <taxon>Paraneoptera</taxon>
        <taxon>Psocodea</taxon>
        <taxon>Troctomorpha</taxon>
        <taxon>Phthiraptera</taxon>
        <taxon>Anoplura</taxon>
        <taxon>Polyplacidae</taxon>
        <taxon>Polyplax</taxon>
    </lineage>
</organism>
<comment type="caution">
    <text evidence="2">Lacks conserved residue(s) required for the propagation of feature annotation.</text>
</comment>
<feature type="disulfide bond" evidence="2">
    <location>
        <begin position="499"/>
        <end position="511"/>
    </location>
</feature>
<feature type="disulfide bond" evidence="2">
    <location>
        <begin position="572"/>
        <end position="587"/>
    </location>
</feature>
<dbReference type="Pfam" id="PF00057">
    <property type="entry name" value="Ldl_recept_a"/>
    <property type="match status" value="4"/>
</dbReference>
<dbReference type="CDD" id="cd00112">
    <property type="entry name" value="LDLa"/>
    <property type="match status" value="4"/>
</dbReference>
<evidence type="ECO:0000256" key="1">
    <source>
        <dbReference type="ARBA" id="ARBA00023157"/>
    </source>
</evidence>
<dbReference type="InterPro" id="IPR023415">
    <property type="entry name" value="LDLR_class-A_CS"/>
</dbReference>
<dbReference type="PROSITE" id="PS01209">
    <property type="entry name" value="LDLRA_1"/>
    <property type="match status" value="2"/>
</dbReference>
<accession>A0AAN8P006</accession>
<protein>
    <recommendedName>
        <fullName evidence="4">EB domain-containing protein</fullName>
    </recommendedName>
</protein>
<feature type="disulfide bond" evidence="2">
    <location>
        <begin position="560"/>
        <end position="578"/>
    </location>
</feature>
<dbReference type="PANTHER" id="PTHR39069:SF1">
    <property type="entry name" value="ECDYSONE-INDUCIBLE GENE E1, ISOFORM A"/>
    <property type="match status" value="1"/>
</dbReference>
<dbReference type="Proteomes" id="UP001372834">
    <property type="component" value="Unassembled WGS sequence"/>
</dbReference>
<feature type="region of interest" description="Disordered" evidence="3">
    <location>
        <begin position="195"/>
        <end position="264"/>
    </location>
</feature>
<keyword evidence="1 2" id="KW-1015">Disulfide bond</keyword>
<dbReference type="SUPFAM" id="SSF57424">
    <property type="entry name" value="LDL receptor-like module"/>
    <property type="match status" value="4"/>
</dbReference>
<dbReference type="PANTHER" id="PTHR39069">
    <property type="entry name" value="ECDYSONE-INDUCIBLE GENE E1, ISOFORM A"/>
    <property type="match status" value="1"/>
</dbReference>
<dbReference type="SMART" id="SM00192">
    <property type="entry name" value="LDLa"/>
    <property type="match status" value="4"/>
</dbReference>
<dbReference type="InterPro" id="IPR036055">
    <property type="entry name" value="LDL_receptor-like_sf"/>
</dbReference>
<feature type="region of interest" description="Disordered" evidence="3">
    <location>
        <begin position="293"/>
        <end position="329"/>
    </location>
</feature>
<feature type="disulfide bond" evidence="2">
    <location>
        <begin position="473"/>
        <end position="488"/>
    </location>
</feature>
<dbReference type="Gene3D" id="4.10.400.10">
    <property type="entry name" value="Low-density Lipoprotein Receptor"/>
    <property type="match status" value="4"/>
</dbReference>
<dbReference type="Pfam" id="PF01683">
    <property type="entry name" value="EB"/>
    <property type="match status" value="1"/>
</dbReference>
<sequence>MQKAEVNVDDNQNNQVTPLTFNLPKTTIKGRKAKRKKINKYKCQVLSIVFTSSNELGSSCSRDKDCKVANSHCVSGLCDCDHYYARYNSTACLASKLLGQDCVLDEQCSLRVANSMCKEQSCQCMAGFTKFRKHTCLEPAKPGSVCYSDEHCQMWSKTTYCNFIITNLFGKCECKDAANCDDDEMMQMMMKPNEENSMEETAEQPNKEGNAESEDTGEQASENQDDSWVHENMVAPFSDPFSPQKQHLVDNSQTEAEESKPVTEVYDEVEMQEENNVTESTENSMAEVYEETSTEAAANEGVTEDEGETATEKVTETQTEISAETTNSETQTMDHTTMTILNSSLNESKYRIETTGNEPQDHFWRDVKPVSLGFPCQIDSQCQREDSESRCIQGVCDCVVKSNRTSCGRDNTGCPAETFQCRSSGACVSWFFVCDGRRDCADGSDEECNGPVCPRSSFQCGENGNCLSLSVVCDGIPHCQNGEDERNCLPEQRSGNEGCPKDTFQCANGRCLPKYEFCNAIPKCGDGSDESSPLCRSHAFNRYLGLMRTRITDSYCPFQCANGRCRSSAIVCSGRDGCGDNSDEAHCSVCRCPKIPTSS</sequence>
<gene>
    <name evidence="5" type="ORF">RUM43_005444</name>
</gene>
<evidence type="ECO:0000256" key="3">
    <source>
        <dbReference type="SAM" id="MobiDB-lite"/>
    </source>
</evidence>
<evidence type="ECO:0000256" key="2">
    <source>
        <dbReference type="PROSITE-ProRule" id="PRU00124"/>
    </source>
</evidence>
<dbReference type="AlphaFoldDB" id="A0AAN8P006"/>
<dbReference type="PROSITE" id="PS50068">
    <property type="entry name" value="LDLRA_2"/>
    <property type="match status" value="4"/>
</dbReference>
<feature type="disulfide bond" evidence="2">
    <location>
        <begin position="506"/>
        <end position="524"/>
    </location>
</feature>
<evidence type="ECO:0000313" key="5">
    <source>
        <dbReference type="EMBL" id="KAK6625153.1"/>
    </source>
</evidence>
<comment type="caution">
    <text evidence="5">The sequence shown here is derived from an EMBL/GenBank/DDBJ whole genome shotgun (WGS) entry which is preliminary data.</text>
</comment>
<reference evidence="5 6" key="1">
    <citation type="submission" date="2023-10" db="EMBL/GenBank/DDBJ databases">
        <title>Genomes of two closely related lineages of the louse Polyplax serrata with different host specificities.</title>
        <authorList>
            <person name="Martinu J."/>
            <person name="Tarabai H."/>
            <person name="Stefka J."/>
            <person name="Hypsa V."/>
        </authorList>
    </citation>
    <scope>NUCLEOTIDE SEQUENCE [LARGE SCALE GENOMIC DNA]</scope>
    <source>
        <strain evidence="5">HR10_N</strain>
    </source>
</reference>
<feature type="compositionally biased region" description="Polar residues" evidence="3">
    <location>
        <begin position="316"/>
        <end position="329"/>
    </location>
</feature>
<dbReference type="EMBL" id="JAWJWE010000037">
    <property type="protein sequence ID" value="KAK6625153.1"/>
    <property type="molecule type" value="Genomic_DNA"/>
</dbReference>
<feature type="compositionally biased region" description="Polar residues" evidence="3">
    <location>
        <begin position="241"/>
        <end position="254"/>
    </location>
</feature>
<evidence type="ECO:0000313" key="6">
    <source>
        <dbReference type="Proteomes" id="UP001372834"/>
    </source>
</evidence>
<dbReference type="InterPro" id="IPR006149">
    <property type="entry name" value="EB_dom"/>
</dbReference>
<name>A0AAN8P006_POLSC</name>
<dbReference type="PRINTS" id="PR00261">
    <property type="entry name" value="LDLRECEPTOR"/>
</dbReference>
<dbReference type="InterPro" id="IPR002172">
    <property type="entry name" value="LDrepeatLR_classA_rpt"/>
</dbReference>